<dbReference type="AlphaFoldDB" id="A0A0A8YI63"/>
<evidence type="ECO:0000256" key="1">
    <source>
        <dbReference type="SAM" id="SignalP"/>
    </source>
</evidence>
<accession>A0A0A8YI63</accession>
<name>A0A0A8YI63_ARUDO</name>
<feature type="chain" id="PRO_5002059714" evidence="1">
    <location>
        <begin position="25"/>
        <end position="79"/>
    </location>
</feature>
<sequence>MCCHQSSNPHFYIALHCHCCILSALHCHCCILSALHCHRCILSARHCHHRILYSLDATEQHHLFLCPDQYCNHLAANSP</sequence>
<reference evidence="2" key="1">
    <citation type="submission" date="2014-09" db="EMBL/GenBank/DDBJ databases">
        <authorList>
            <person name="Magalhaes I.L.F."/>
            <person name="Oliveira U."/>
            <person name="Santos F.R."/>
            <person name="Vidigal T.H.D.A."/>
            <person name="Brescovit A.D."/>
            <person name="Santos A.J."/>
        </authorList>
    </citation>
    <scope>NUCLEOTIDE SEQUENCE</scope>
    <source>
        <tissue evidence="2">Shoot tissue taken approximately 20 cm above the soil surface</tissue>
    </source>
</reference>
<keyword evidence="1" id="KW-0732">Signal</keyword>
<proteinExistence type="predicted"/>
<feature type="signal peptide" evidence="1">
    <location>
        <begin position="1"/>
        <end position="24"/>
    </location>
</feature>
<organism evidence="2">
    <name type="scientific">Arundo donax</name>
    <name type="common">Giant reed</name>
    <name type="synonym">Donax arundinaceus</name>
    <dbReference type="NCBI Taxonomy" id="35708"/>
    <lineage>
        <taxon>Eukaryota</taxon>
        <taxon>Viridiplantae</taxon>
        <taxon>Streptophyta</taxon>
        <taxon>Embryophyta</taxon>
        <taxon>Tracheophyta</taxon>
        <taxon>Spermatophyta</taxon>
        <taxon>Magnoliopsida</taxon>
        <taxon>Liliopsida</taxon>
        <taxon>Poales</taxon>
        <taxon>Poaceae</taxon>
        <taxon>PACMAD clade</taxon>
        <taxon>Arundinoideae</taxon>
        <taxon>Arundineae</taxon>
        <taxon>Arundo</taxon>
    </lineage>
</organism>
<evidence type="ECO:0000313" key="2">
    <source>
        <dbReference type="EMBL" id="JAD25153.1"/>
    </source>
</evidence>
<dbReference type="EMBL" id="GBRH01272742">
    <property type="protein sequence ID" value="JAD25153.1"/>
    <property type="molecule type" value="Transcribed_RNA"/>
</dbReference>
<protein>
    <submittedName>
        <fullName evidence="2">Uncharacterized protein</fullName>
    </submittedName>
</protein>
<reference evidence="2" key="2">
    <citation type="journal article" date="2015" name="Data Brief">
        <title>Shoot transcriptome of the giant reed, Arundo donax.</title>
        <authorList>
            <person name="Barrero R.A."/>
            <person name="Guerrero F.D."/>
            <person name="Moolhuijzen P."/>
            <person name="Goolsby J.A."/>
            <person name="Tidwell J."/>
            <person name="Bellgard S.E."/>
            <person name="Bellgard M.I."/>
        </authorList>
    </citation>
    <scope>NUCLEOTIDE SEQUENCE</scope>
    <source>
        <tissue evidence="2">Shoot tissue taken approximately 20 cm above the soil surface</tissue>
    </source>
</reference>